<dbReference type="RefSeq" id="XP_009832528.1">
    <property type="nucleotide sequence ID" value="XM_009834226.1"/>
</dbReference>
<dbReference type="VEuPathDB" id="FungiDB:H257_08375"/>
<feature type="region of interest" description="Disordered" evidence="1">
    <location>
        <begin position="43"/>
        <end position="64"/>
    </location>
</feature>
<evidence type="ECO:0000256" key="1">
    <source>
        <dbReference type="SAM" id="MobiDB-lite"/>
    </source>
</evidence>
<proteinExistence type="predicted"/>
<evidence type="ECO:0000313" key="2">
    <source>
        <dbReference type="EMBL" id="ETV78191.1"/>
    </source>
</evidence>
<feature type="compositionally biased region" description="Basic residues" evidence="1">
    <location>
        <begin position="47"/>
        <end position="60"/>
    </location>
</feature>
<reference evidence="2" key="1">
    <citation type="submission" date="2013-12" db="EMBL/GenBank/DDBJ databases">
        <title>The Genome Sequence of Aphanomyces astaci APO3.</title>
        <authorList>
            <consortium name="The Broad Institute Genomics Platform"/>
            <person name="Russ C."/>
            <person name="Tyler B."/>
            <person name="van West P."/>
            <person name="Dieguez-Uribeondo J."/>
            <person name="Young S.K."/>
            <person name="Zeng Q."/>
            <person name="Gargeya S."/>
            <person name="Fitzgerald M."/>
            <person name="Abouelleil A."/>
            <person name="Alvarado L."/>
            <person name="Chapman S.B."/>
            <person name="Gainer-Dewar J."/>
            <person name="Goldberg J."/>
            <person name="Griggs A."/>
            <person name="Gujja S."/>
            <person name="Hansen M."/>
            <person name="Howarth C."/>
            <person name="Imamovic A."/>
            <person name="Ireland A."/>
            <person name="Larimer J."/>
            <person name="McCowan C."/>
            <person name="Murphy C."/>
            <person name="Pearson M."/>
            <person name="Poon T.W."/>
            <person name="Priest M."/>
            <person name="Roberts A."/>
            <person name="Saif S."/>
            <person name="Shea T."/>
            <person name="Sykes S."/>
            <person name="Wortman J."/>
            <person name="Nusbaum C."/>
            <person name="Birren B."/>
        </authorList>
    </citation>
    <scope>NUCLEOTIDE SEQUENCE [LARGE SCALE GENOMIC DNA]</scope>
    <source>
        <strain evidence="2">APO3</strain>
    </source>
</reference>
<accession>W4GFZ8</accession>
<dbReference type="AlphaFoldDB" id="W4GFZ8"/>
<dbReference type="EMBL" id="KI913131">
    <property type="protein sequence ID" value="ETV78191.1"/>
    <property type="molecule type" value="Genomic_DNA"/>
</dbReference>
<dbReference type="GeneID" id="20810371"/>
<organism evidence="2">
    <name type="scientific">Aphanomyces astaci</name>
    <name type="common">Crayfish plague agent</name>
    <dbReference type="NCBI Taxonomy" id="112090"/>
    <lineage>
        <taxon>Eukaryota</taxon>
        <taxon>Sar</taxon>
        <taxon>Stramenopiles</taxon>
        <taxon>Oomycota</taxon>
        <taxon>Saprolegniomycetes</taxon>
        <taxon>Saprolegniales</taxon>
        <taxon>Verrucalvaceae</taxon>
        <taxon>Aphanomyces</taxon>
    </lineage>
</organism>
<dbReference type="OrthoDB" id="79715at2759"/>
<name>W4GFZ8_APHAT</name>
<protein>
    <submittedName>
        <fullName evidence="2">Uncharacterized protein</fullName>
    </submittedName>
</protein>
<sequence length="153" mass="17241">MPSRHLTADAMSAHCAYKSGKCTYPRAIKLNGELHSLCALHREKQNAHQRKSDRKSRRAKKDMDATTIRVHEAWKIVGEPPDSFLFENTTFEAESTITMYHYRQTTPPSPRVARLPPIRHLLHTLSLPPSNPIKSTTTTAGGCPQGMIMQFCT</sequence>
<gene>
    <name evidence="2" type="ORF">H257_08375</name>
</gene>